<evidence type="ECO:0000313" key="3">
    <source>
        <dbReference type="Proteomes" id="UP001366166"/>
    </source>
</evidence>
<evidence type="ECO:0000259" key="1">
    <source>
        <dbReference type="SMART" id="SM00091"/>
    </source>
</evidence>
<feature type="domain" description="PAS" evidence="1">
    <location>
        <begin position="8"/>
        <end position="73"/>
    </location>
</feature>
<dbReference type="AlphaFoldDB" id="A0AAU9F2V6"/>
<dbReference type="InterPro" id="IPR035965">
    <property type="entry name" value="PAS-like_dom_sf"/>
</dbReference>
<dbReference type="Pfam" id="PF13596">
    <property type="entry name" value="PAS_10"/>
    <property type="match status" value="1"/>
</dbReference>
<dbReference type="KEGG" id="dmp:FAK_18980"/>
<dbReference type="RefSeq" id="WP_338606504.1">
    <property type="nucleotide sequence ID" value="NZ_AP028679.1"/>
</dbReference>
<dbReference type="InterPro" id="IPR000014">
    <property type="entry name" value="PAS"/>
</dbReference>
<evidence type="ECO:0000313" key="2">
    <source>
        <dbReference type="EMBL" id="BEQ14832.1"/>
    </source>
</evidence>
<dbReference type="EMBL" id="AP028679">
    <property type="protein sequence ID" value="BEQ14832.1"/>
    <property type="molecule type" value="Genomic_DNA"/>
</dbReference>
<dbReference type="Proteomes" id="UP001366166">
    <property type="component" value="Chromosome"/>
</dbReference>
<proteinExistence type="predicted"/>
<reference evidence="3" key="1">
    <citation type="journal article" date="2023" name="Arch. Microbiol.">
        <title>Desulfoferula mesophilus gen. nov. sp. nov., a mesophilic sulfate-reducing bacterium isolated from a brackish lake sediment.</title>
        <authorList>
            <person name="Watanabe T."/>
            <person name="Yabe T."/>
            <person name="Tsuji J.M."/>
            <person name="Fukui M."/>
        </authorList>
    </citation>
    <scope>NUCLEOTIDE SEQUENCE [LARGE SCALE GENOMIC DNA]</scope>
    <source>
        <strain evidence="3">12FAK</strain>
    </source>
</reference>
<gene>
    <name evidence="2" type="ORF">FAK_18980</name>
</gene>
<protein>
    <recommendedName>
        <fullName evidence="1">PAS domain-containing protein</fullName>
    </recommendedName>
</protein>
<keyword evidence="3" id="KW-1185">Reference proteome</keyword>
<organism evidence="2 3">
    <name type="scientific">Desulfoferula mesophila</name>
    <dbReference type="NCBI Taxonomy" id="3058419"/>
    <lineage>
        <taxon>Bacteria</taxon>
        <taxon>Pseudomonadati</taxon>
        <taxon>Thermodesulfobacteriota</taxon>
        <taxon>Desulfarculia</taxon>
        <taxon>Desulfarculales</taxon>
        <taxon>Desulfarculaceae</taxon>
        <taxon>Desulfoferula</taxon>
    </lineage>
</organism>
<dbReference type="CDD" id="cd00130">
    <property type="entry name" value="PAS"/>
    <property type="match status" value="1"/>
</dbReference>
<dbReference type="SMART" id="SM00091">
    <property type="entry name" value="PAS"/>
    <property type="match status" value="1"/>
</dbReference>
<dbReference type="Gene3D" id="3.30.450.20">
    <property type="entry name" value="PAS domain"/>
    <property type="match status" value="1"/>
</dbReference>
<accession>A0AAU9F2V6</accession>
<sequence length="114" mass="13163">MSSVANISYPAELLDQLPVAVTVLDREGIIKYYNEHAPQVVDRKPEYLGRDIREFHQPASNAKMERIFAAYAQGGREEYCWRLKRGDKEFMVRVRPWLVDGQWAGLVHTVMLLG</sequence>
<name>A0AAU9F2V6_9BACT</name>
<dbReference type="SUPFAM" id="SSF55785">
    <property type="entry name" value="PYP-like sensor domain (PAS domain)"/>
    <property type="match status" value="1"/>
</dbReference>